<evidence type="ECO:0000313" key="1">
    <source>
        <dbReference type="EMBL" id="MDI3423743.1"/>
    </source>
</evidence>
<organism evidence="1 2">
    <name type="scientific">Streptomyces luteolus</name>
    <dbReference type="NCBI Taxonomy" id="3043615"/>
    <lineage>
        <taxon>Bacteria</taxon>
        <taxon>Bacillati</taxon>
        <taxon>Actinomycetota</taxon>
        <taxon>Actinomycetes</taxon>
        <taxon>Kitasatosporales</taxon>
        <taxon>Streptomycetaceae</taxon>
        <taxon>Streptomyces</taxon>
    </lineage>
</organism>
<protein>
    <recommendedName>
        <fullName evidence="3">Transposase</fullName>
    </recommendedName>
</protein>
<keyword evidence="2" id="KW-1185">Reference proteome</keyword>
<sequence length="58" mass="6318">MGHSGWGMRRGRTAPGYEEAEGVTEVWREIRLSLALAQAAYVITRRGGMTASLRSVAP</sequence>
<proteinExistence type="predicted"/>
<gene>
    <name evidence="1" type="ORF">QIT00_35245</name>
</gene>
<dbReference type="Proteomes" id="UP001237105">
    <property type="component" value="Unassembled WGS sequence"/>
</dbReference>
<reference evidence="1 2" key="1">
    <citation type="submission" date="2023-05" db="EMBL/GenBank/DDBJ databases">
        <title>Draft genome sequence of Streptomyces sp. B-S-A12 isolated from a cave soil in Thailand.</title>
        <authorList>
            <person name="Chamroensaksri N."/>
            <person name="Muangham S."/>
        </authorList>
    </citation>
    <scope>NUCLEOTIDE SEQUENCE [LARGE SCALE GENOMIC DNA]</scope>
    <source>
        <strain evidence="1 2">B-S-A12</strain>
    </source>
</reference>
<dbReference type="RefSeq" id="WP_282539576.1">
    <property type="nucleotide sequence ID" value="NZ_JASCIS010000061.1"/>
</dbReference>
<accession>A0ABT6T8S3</accession>
<dbReference type="EMBL" id="JASCIS010000061">
    <property type="protein sequence ID" value="MDI3423743.1"/>
    <property type="molecule type" value="Genomic_DNA"/>
</dbReference>
<evidence type="ECO:0000313" key="2">
    <source>
        <dbReference type="Proteomes" id="UP001237105"/>
    </source>
</evidence>
<comment type="caution">
    <text evidence="1">The sequence shown here is derived from an EMBL/GenBank/DDBJ whole genome shotgun (WGS) entry which is preliminary data.</text>
</comment>
<name>A0ABT6T8S3_9ACTN</name>
<evidence type="ECO:0008006" key="3">
    <source>
        <dbReference type="Google" id="ProtNLM"/>
    </source>
</evidence>